<proteinExistence type="predicted"/>
<evidence type="ECO:0000256" key="1">
    <source>
        <dbReference type="SAM" id="MobiDB-lite"/>
    </source>
</evidence>
<dbReference type="Gene3D" id="1.10.10.10">
    <property type="entry name" value="Winged helix-like DNA-binding domain superfamily/Winged helix DNA-binding domain"/>
    <property type="match status" value="1"/>
</dbReference>
<evidence type="ECO:0000259" key="2">
    <source>
        <dbReference type="Pfam" id="PF03551"/>
    </source>
</evidence>
<dbReference type="PANTHER" id="PTHR43252:SF7">
    <property type="entry name" value="TRANSCRIPTIONAL REGULATOR YQJI"/>
    <property type="match status" value="1"/>
</dbReference>
<keyword evidence="4" id="KW-1185">Reference proteome</keyword>
<feature type="domain" description="Transcription regulator PadR N-terminal" evidence="2">
    <location>
        <begin position="51"/>
        <end position="120"/>
    </location>
</feature>
<gene>
    <name evidence="3" type="ORF">MUA00_18900</name>
</gene>
<dbReference type="EMBL" id="JALHAP010000082">
    <property type="protein sequence ID" value="MCT4703851.1"/>
    <property type="molecule type" value="Genomic_DNA"/>
</dbReference>
<dbReference type="InterPro" id="IPR036388">
    <property type="entry name" value="WH-like_DNA-bd_sf"/>
</dbReference>
<accession>A0A9X3APR9</accession>
<dbReference type="PANTHER" id="PTHR43252">
    <property type="entry name" value="TRANSCRIPTIONAL REGULATOR YQJI"/>
    <property type="match status" value="1"/>
</dbReference>
<dbReference type="RefSeq" id="WP_271124534.1">
    <property type="nucleotide sequence ID" value="NZ_JALHAN010000069.1"/>
</dbReference>
<dbReference type="Pfam" id="PF03551">
    <property type="entry name" value="PadR"/>
    <property type="match status" value="1"/>
</dbReference>
<feature type="region of interest" description="Disordered" evidence="1">
    <location>
        <begin position="1"/>
        <end position="37"/>
    </location>
</feature>
<sequence length="190" mass="21324">MRIHHFLHARHDKHERHGLHGGHGRHDGHSEGRGRSRRERLFDAQDIRLLILNFLSTGTAHGYELIKSIEALAKGEYVPSPGIIYPNLTLLEETGAIRAADSPGGKKIWELTEEGKASLEQQREEVTAVISRLASLGVLGDNRRIPEVQRAIHNFKIALNTRLAKGDIPKETLYKIIDTLDQAAKDIERS</sequence>
<comment type="caution">
    <text evidence="3">The sequence shown here is derived from an EMBL/GenBank/DDBJ whole genome shotgun (WGS) entry which is preliminary data.</text>
</comment>
<dbReference type="SUPFAM" id="SSF46785">
    <property type="entry name" value="Winged helix' DNA-binding domain"/>
    <property type="match status" value="1"/>
</dbReference>
<feature type="compositionally biased region" description="Basic residues" evidence="1">
    <location>
        <begin position="1"/>
        <end position="23"/>
    </location>
</feature>
<protein>
    <submittedName>
        <fullName evidence="3">PadR family transcriptional regulator</fullName>
    </submittedName>
</protein>
<dbReference type="InterPro" id="IPR005149">
    <property type="entry name" value="Tscrpt_reg_PadR_N"/>
</dbReference>
<evidence type="ECO:0000313" key="4">
    <source>
        <dbReference type="Proteomes" id="UP001150641"/>
    </source>
</evidence>
<reference evidence="3" key="1">
    <citation type="submission" date="2022-03" db="EMBL/GenBank/DDBJ databases">
        <title>Proposal of a novel genus Dryocolo and two novel species.</title>
        <authorList>
            <person name="Maddock D.W."/>
            <person name="Brady C.L."/>
            <person name="Denman S."/>
            <person name="Arnold D."/>
        </authorList>
    </citation>
    <scope>NUCLEOTIDE SEQUENCE</scope>
    <source>
        <strain evidence="3">H6W4</strain>
    </source>
</reference>
<organism evidence="3 4">
    <name type="scientific">Dryocola boscaweniae</name>
    <dbReference type="NCBI Taxonomy" id="2925397"/>
    <lineage>
        <taxon>Bacteria</taxon>
        <taxon>Pseudomonadati</taxon>
        <taxon>Pseudomonadota</taxon>
        <taxon>Gammaproteobacteria</taxon>
        <taxon>Enterobacterales</taxon>
        <taxon>Enterobacteriaceae</taxon>
        <taxon>Dryocola</taxon>
    </lineage>
</organism>
<dbReference type="Proteomes" id="UP001150641">
    <property type="component" value="Unassembled WGS sequence"/>
</dbReference>
<dbReference type="AlphaFoldDB" id="A0A9X3APR9"/>
<evidence type="ECO:0000313" key="3">
    <source>
        <dbReference type="EMBL" id="MCT4703851.1"/>
    </source>
</evidence>
<dbReference type="InterPro" id="IPR036390">
    <property type="entry name" value="WH_DNA-bd_sf"/>
</dbReference>
<name>A0A9X3APR9_9ENTR</name>
<feature type="compositionally biased region" description="Basic and acidic residues" evidence="1">
    <location>
        <begin position="24"/>
        <end position="37"/>
    </location>
</feature>